<dbReference type="RefSeq" id="WP_149333235.1">
    <property type="nucleotide sequence ID" value="NZ_JBHOFR010000002.1"/>
</dbReference>
<dbReference type="EMBL" id="QOVF01000004">
    <property type="protein sequence ID" value="KAA0693480.1"/>
    <property type="molecule type" value="Genomic_DNA"/>
</dbReference>
<keyword evidence="3" id="KW-1185">Reference proteome</keyword>
<evidence type="ECO:0000259" key="1">
    <source>
        <dbReference type="Pfam" id="PF00149"/>
    </source>
</evidence>
<dbReference type="Proteomes" id="UP000463138">
    <property type="component" value="Unassembled WGS sequence"/>
</dbReference>
<evidence type="ECO:0000313" key="2">
    <source>
        <dbReference type="EMBL" id="KAA0693480.1"/>
    </source>
</evidence>
<dbReference type="GO" id="GO:0016791">
    <property type="term" value="F:phosphatase activity"/>
    <property type="evidence" value="ECO:0007669"/>
    <property type="project" value="TreeGrafter"/>
</dbReference>
<reference evidence="2 3" key="1">
    <citation type="submission" date="2018-07" db="EMBL/GenBank/DDBJ databases">
        <title>Pseudomonas laoshanensis sp. nov., isolated from soil.</title>
        <authorList>
            <person name="Sun J."/>
            <person name="Yu L."/>
            <person name="Wang M."/>
            <person name="Zhang C."/>
        </authorList>
    </citation>
    <scope>NUCLEOTIDE SEQUENCE [LARGE SCALE GENOMIC DNA]</scope>
    <source>
        <strain evidence="2 3">Y22</strain>
    </source>
</reference>
<comment type="caution">
    <text evidence="2">The sequence shown here is derived from an EMBL/GenBank/DDBJ whole genome shotgun (WGS) entry which is preliminary data.</text>
</comment>
<dbReference type="InterPro" id="IPR050126">
    <property type="entry name" value="Ap4A_hydrolase"/>
</dbReference>
<sequence>MLPGDLQGYDVIGDVHGCAQTLTQLLARMGYAKQAGVWRHPTRKALFLGDIIDRGPRIREALHLVHDMVEAGAASCIMGNHEINALAWSTPAPAGSGRQYIREHTERNRRQIQDTLEQFAAWPEEWEYFLDWFYTLPLFMDMGEIRLVHACWDDNLIKPFAAQYQNGCIDREFLEAATDHESFASQVLERLLRGIDMRLPHGQIMTGRDGLTRRAFRTKFWEEQPQTYGDIVFQPDALPDEVAARPLSDDQKAELLLYDTDQPILFVGHYWQQGNPHPIRPNLACLDYSAVKYGKLVAYRWEGEHRLHRDHFVWVDVPRLA</sequence>
<dbReference type="GO" id="GO:0005737">
    <property type="term" value="C:cytoplasm"/>
    <property type="evidence" value="ECO:0007669"/>
    <property type="project" value="TreeGrafter"/>
</dbReference>
<dbReference type="Gene3D" id="3.60.21.10">
    <property type="match status" value="1"/>
</dbReference>
<proteinExistence type="predicted"/>
<accession>A0A7V7KWQ2</accession>
<protein>
    <submittedName>
        <fullName evidence="2">Serine/threonine protein phosphatase</fullName>
    </submittedName>
</protein>
<dbReference type="InterPro" id="IPR029052">
    <property type="entry name" value="Metallo-depent_PP-like"/>
</dbReference>
<evidence type="ECO:0000313" key="3">
    <source>
        <dbReference type="Proteomes" id="UP000463138"/>
    </source>
</evidence>
<dbReference type="AlphaFoldDB" id="A0A7V7KWQ2"/>
<organism evidence="2 3">
    <name type="scientific">Halopseudomonas laoshanensis</name>
    <dbReference type="NCBI Taxonomy" id="2268758"/>
    <lineage>
        <taxon>Bacteria</taxon>
        <taxon>Pseudomonadati</taxon>
        <taxon>Pseudomonadota</taxon>
        <taxon>Gammaproteobacteria</taxon>
        <taxon>Pseudomonadales</taxon>
        <taxon>Pseudomonadaceae</taxon>
        <taxon>Halopseudomonas</taxon>
    </lineage>
</organism>
<name>A0A7V7KWQ2_9GAMM</name>
<dbReference type="PANTHER" id="PTHR42850:SF7">
    <property type="entry name" value="BIS(5'-NUCLEOSYL)-TETRAPHOSPHATASE PRPE [ASYMMETRICAL]"/>
    <property type="match status" value="1"/>
</dbReference>
<dbReference type="OrthoDB" id="9807890at2"/>
<dbReference type="PANTHER" id="PTHR42850">
    <property type="entry name" value="METALLOPHOSPHOESTERASE"/>
    <property type="match status" value="1"/>
</dbReference>
<feature type="domain" description="Calcineurin-like phosphoesterase" evidence="1">
    <location>
        <begin position="11"/>
        <end position="140"/>
    </location>
</feature>
<dbReference type="Pfam" id="PF00149">
    <property type="entry name" value="Metallophos"/>
    <property type="match status" value="1"/>
</dbReference>
<dbReference type="SUPFAM" id="SSF56300">
    <property type="entry name" value="Metallo-dependent phosphatases"/>
    <property type="match status" value="1"/>
</dbReference>
<gene>
    <name evidence="2" type="ORF">DT594_13900</name>
</gene>
<dbReference type="InterPro" id="IPR004843">
    <property type="entry name" value="Calcineurin-like_PHP"/>
</dbReference>